<reference evidence="2" key="2">
    <citation type="submission" date="2021-04" db="EMBL/GenBank/DDBJ databases">
        <authorList>
            <person name="Podell S."/>
        </authorList>
    </citation>
    <scope>NUCLEOTIDE SEQUENCE</scope>
    <source>
        <strain evidence="2">Hildebrandi</strain>
    </source>
</reference>
<name>A0A9K3KU24_9STRA</name>
<comment type="caution">
    <text evidence="2">The sequence shown here is derived from an EMBL/GenBank/DDBJ whole genome shotgun (WGS) entry which is preliminary data.</text>
</comment>
<evidence type="ECO:0000313" key="3">
    <source>
        <dbReference type="Proteomes" id="UP000693970"/>
    </source>
</evidence>
<reference evidence="2" key="1">
    <citation type="journal article" date="2021" name="Sci. Rep.">
        <title>Diploid genomic architecture of Nitzschia inconspicua, an elite biomass production diatom.</title>
        <authorList>
            <person name="Oliver A."/>
            <person name="Podell S."/>
            <person name="Pinowska A."/>
            <person name="Traller J.C."/>
            <person name="Smith S.R."/>
            <person name="McClure R."/>
            <person name="Beliaev A."/>
            <person name="Bohutskyi P."/>
            <person name="Hill E.A."/>
            <person name="Rabines A."/>
            <person name="Zheng H."/>
            <person name="Allen L.Z."/>
            <person name="Kuo A."/>
            <person name="Grigoriev I.V."/>
            <person name="Allen A.E."/>
            <person name="Hazlebeck D."/>
            <person name="Allen E.E."/>
        </authorList>
    </citation>
    <scope>NUCLEOTIDE SEQUENCE</scope>
    <source>
        <strain evidence="2">Hildebrandi</strain>
    </source>
</reference>
<protein>
    <submittedName>
        <fullName evidence="2">Uncharacterized protein</fullName>
    </submittedName>
</protein>
<organism evidence="2 3">
    <name type="scientific">Nitzschia inconspicua</name>
    <dbReference type="NCBI Taxonomy" id="303405"/>
    <lineage>
        <taxon>Eukaryota</taxon>
        <taxon>Sar</taxon>
        <taxon>Stramenopiles</taxon>
        <taxon>Ochrophyta</taxon>
        <taxon>Bacillariophyta</taxon>
        <taxon>Bacillariophyceae</taxon>
        <taxon>Bacillariophycidae</taxon>
        <taxon>Bacillariales</taxon>
        <taxon>Bacillariaceae</taxon>
        <taxon>Nitzschia</taxon>
    </lineage>
</organism>
<dbReference type="EMBL" id="JAGRRH010000019">
    <property type="protein sequence ID" value="KAG7349053.1"/>
    <property type="molecule type" value="Genomic_DNA"/>
</dbReference>
<feature type="compositionally biased region" description="Low complexity" evidence="1">
    <location>
        <begin position="55"/>
        <end position="73"/>
    </location>
</feature>
<sequence length="161" mass="17866">MTSSATIPKQRRESKVSFLYPSVMGGEISSPTSCCYGSIDDVGHADPPSKVSLPTTSSTSEESSTVDSSSYDSEANEFIEVYDDDENDTVTDDAGSELSQGLRRTALFRQIDDEYDRVPSHLTDNIKLDVDRNLNHNQKGRLYFAEQALYNNQADYAMTIK</sequence>
<dbReference type="Proteomes" id="UP000693970">
    <property type="component" value="Unassembled WGS sequence"/>
</dbReference>
<feature type="region of interest" description="Disordered" evidence="1">
    <location>
        <begin position="27"/>
        <end position="76"/>
    </location>
</feature>
<gene>
    <name evidence="2" type="ORF">IV203_011650</name>
</gene>
<evidence type="ECO:0000313" key="2">
    <source>
        <dbReference type="EMBL" id="KAG7349053.1"/>
    </source>
</evidence>
<proteinExistence type="predicted"/>
<dbReference type="AlphaFoldDB" id="A0A9K3KU24"/>
<evidence type="ECO:0000256" key="1">
    <source>
        <dbReference type="SAM" id="MobiDB-lite"/>
    </source>
</evidence>
<accession>A0A9K3KU24</accession>
<keyword evidence="3" id="KW-1185">Reference proteome</keyword>